<sequence>MELCAKHLSIVLILCLFSQASFAKEPSQVCLKLSSIPVVTFIVPDYENSPFWSTLGNLAIKASEDLNIDLRFHLIPNENRSRFNYADKIEKILIKNKGTDYLVAPFLTGSEKRIMALTEKYGVNFLSYNSPLNTAVKEAIGLPRAIHLHWLGHISPDDEQVGYDAAQLLAEQRQNKPTRLIAINGGRHSAVAKMRFKGLRRKLAEDNQLTLLQGVNTDWSFAQGEDKASQLFQRYQDIHGIWSASDSLAIASLQQWHNLFPDTPPPTIVGIDWTKEIATHIKNNQVLASFGGHVFEGVWLLALIKDHYLGLDFFDENKGIVNYRLRAADKSNVGLLSNIGQINKDLSLLSKCLSGKNSNYEFDAMALMSQ</sequence>
<dbReference type="Proteomes" id="UP000568664">
    <property type="component" value="Unassembled WGS sequence"/>
</dbReference>
<dbReference type="PANTHER" id="PTHR46847">
    <property type="entry name" value="D-ALLOSE-BINDING PERIPLASMIC PROTEIN-RELATED"/>
    <property type="match status" value="1"/>
</dbReference>
<organism evidence="6 7">
    <name type="scientific">Thalassotalea algicola</name>
    <dbReference type="NCBI Taxonomy" id="2716224"/>
    <lineage>
        <taxon>Bacteria</taxon>
        <taxon>Pseudomonadati</taxon>
        <taxon>Pseudomonadota</taxon>
        <taxon>Gammaproteobacteria</taxon>
        <taxon>Alteromonadales</taxon>
        <taxon>Colwelliaceae</taxon>
        <taxon>Thalassotalea</taxon>
    </lineage>
</organism>
<dbReference type="PANTHER" id="PTHR46847:SF1">
    <property type="entry name" value="D-ALLOSE-BINDING PERIPLASMIC PROTEIN-RELATED"/>
    <property type="match status" value="1"/>
</dbReference>
<gene>
    <name evidence="6" type="ORF">HII17_02355</name>
</gene>
<dbReference type="GO" id="GO:0030313">
    <property type="term" value="C:cell envelope"/>
    <property type="evidence" value="ECO:0007669"/>
    <property type="project" value="UniProtKB-SubCell"/>
</dbReference>
<accession>A0A7Y0Q638</accession>
<dbReference type="InterPro" id="IPR025997">
    <property type="entry name" value="SBP_2_dom"/>
</dbReference>
<reference evidence="6 7" key="1">
    <citation type="submission" date="2020-04" db="EMBL/GenBank/DDBJ databases">
        <title>Thalassotalea sp. M1531, isolated from the surface of marine red alga.</title>
        <authorList>
            <person name="Pang L."/>
            <person name="Lu D.-C."/>
        </authorList>
    </citation>
    <scope>NUCLEOTIDE SEQUENCE [LARGE SCALE GENOMIC DNA]</scope>
    <source>
        <strain evidence="6 7">M1531</strain>
    </source>
</reference>
<dbReference type="SUPFAM" id="SSF53822">
    <property type="entry name" value="Periplasmic binding protein-like I"/>
    <property type="match status" value="1"/>
</dbReference>
<evidence type="ECO:0000256" key="3">
    <source>
        <dbReference type="ARBA" id="ARBA00022729"/>
    </source>
</evidence>
<dbReference type="GO" id="GO:0030246">
    <property type="term" value="F:carbohydrate binding"/>
    <property type="evidence" value="ECO:0007669"/>
    <property type="project" value="UniProtKB-ARBA"/>
</dbReference>
<comment type="subcellular location">
    <subcellularLocation>
        <location evidence="1">Cell envelope</location>
    </subcellularLocation>
</comment>
<dbReference type="GO" id="GO:0055085">
    <property type="term" value="P:transmembrane transport"/>
    <property type="evidence" value="ECO:0007669"/>
    <property type="project" value="UniProtKB-ARBA"/>
</dbReference>
<keyword evidence="3 4" id="KW-0732">Signal</keyword>
<feature type="domain" description="Periplasmic binding protein" evidence="5">
    <location>
        <begin position="40"/>
        <end position="289"/>
    </location>
</feature>
<dbReference type="Gene3D" id="3.40.50.2300">
    <property type="match status" value="2"/>
</dbReference>
<evidence type="ECO:0000313" key="7">
    <source>
        <dbReference type="Proteomes" id="UP000568664"/>
    </source>
</evidence>
<evidence type="ECO:0000256" key="2">
    <source>
        <dbReference type="ARBA" id="ARBA00007639"/>
    </source>
</evidence>
<dbReference type="EMBL" id="JABBXH010000001">
    <property type="protein sequence ID" value="NMP30392.1"/>
    <property type="molecule type" value="Genomic_DNA"/>
</dbReference>
<protein>
    <submittedName>
        <fullName evidence="6">Substrate-binding domain-containing protein</fullName>
    </submittedName>
</protein>
<dbReference type="Pfam" id="PF13407">
    <property type="entry name" value="Peripla_BP_4"/>
    <property type="match status" value="1"/>
</dbReference>
<dbReference type="RefSeq" id="WP_169073706.1">
    <property type="nucleotide sequence ID" value="NZ_JABBXH010000001.1"/>
</dbReference>
<dbReference type="AlphaFoldDB" id="A0A7Y0Q638"/>
<evidence type="ECO:0000259" key="5">
    <source>
        <dbReference type="Pfam" id="PF13407"/>
    </source>
</evidence>
<dbReference type="InterPro" id="IPR028082">
    <property type="entry name" value="Peripla_BP_I"/>
</dbReference>
<comment type="similarity">
    <text evidence="2">Belongs to the bacterial solute-binding protein 2 family.</text>
</comment>
<dbReference type="CDD" id="cd06324">
    <property type="entry name" value="PBP1_ABC_sugar_binding-like"/>
    <property type="match status" value="1"/>
</dbReference>
<comment type="caution">
    <text evidence="6">The sequence shown here is derived from an EMBL/GenBank/DDBJ whole genome shotgun (WGS) entry which is preliminary data.</text>
</comment>
<feature type="signal peptide" evidence="4">
    <location>
        <begin position="1"/>
        <end position="23"/>
    </location>
</feature>
<name>A0A7Y0Q638_9GAMM</name>
<keyword evidence="7" id="KW-1185">Reference proteome</keyword>
<evidence type="ECO:0000256" key="1">
    <source>
        <dbReference type="ARBA" id="ARBA00004196"/>
    </source>
</evidence>
<proteinExistence type="inferred from homology"/>
<evidence type="ECO:0000313" key="6">
    <source>
        <dbReference type="EMBL" id="NMP30392.1"/>
    </source>
</evidence>
<feature type="chain" id="PRO_5031022678" evidence="4">
    <location>
        <begin position="24"/>
        <end position="370"/>
    </location>
</feature>
<evidence type="ECO:0000256" key="4">
    <source>
        <dbReference type="SAM" id="SignalP"/>
    </source>
</evidence>